<evidence type="ECO:0000313" key="2">
    <source>
        <dbReference type="Proteomes" id="UP001283361"/>
    </source>
</evidence>
<proteinExistence type="predicted"/>
<protein>
    <submittedName>
        <fullName evidence="1">Uncharacterized protein</fullName>
    </submittedName>
</protein>
<name>A0AAE1DK95_9GAST</name>
<dbReference type="EMBL" id="JAWDGP010003503">
    <property type="protein sequence ID" value="KAK3773834.1"/>
    <property type="molecule type" value="Genomic_DNA"/>
</dbReference>
<evidence type="ECO:0000313" key="1">
    <source>
        <dbReference type="EMBL" id="KAK3773834.1"/>
    </source>
</evidence>
<dbReference type="AlphaFoldDB" id="A0AAE1DK95"/>
<sequence>MRNNRGRGHELDTFIHSPDLRLNTCGSALSDEDRQLSLESHTIYPLVASTLGPGRSTPVNTILCPWKSGPLKHCIFSPYLSKSVPLEACPAILGESPVSVDGDIPTFHCRLRFGNSVHQELFLGSGPGREVAYSLV</sequence>
<dbReference type="Proteomes" id="UP001283361">
    <property type="component" value="Unassembled WGS sequence"/>
</dbReference>
<organism evidence="1 2">
    <name type="scientific">Elysia crispata</name>
    <name type="common">lettuce slug</name>
    <dbReference type="NCBI Taxonomy" id="231223"/>
    <lineage>
        <taxon>Eukaryota</taxon>
        <taxon>Metazoa</taxon>
        <taxon>Spiralia</taxon>
        <taxon>Lophotrochozoa</taxon>
        <taxon>Mollusca</taxon>
        <taxon>Gastropoda</taxon>
        <taxon>Heterobranchia</taxon>
        <taxon>Euthyneura</taxon>
        <taxon>Panpulmonata</taxon>
        <taxon>Sacoglossa</taxon>
        <taxon>Placobranchoidea</taxon>
        <taxon>Plakobranchidae</taxon>
        <taxon>Elysia</taxon>
    </lineage>
</organism>
<comment type="caution">
    <text evidence="1">The sequence shown here is derived from an EMBL/GenBank/DDBJ whole genome shotgun (WGS) entry which is preliminary data.</text>
</comment>
<reference evidence="1" key="1">
    <citation type="journal article" date="2023" name="G3 (Bethesda)">
        <title>A reference genome for the long-term kleptoplast-retaining sea slug Elysia crispata morphotype clarki.</title>
        <authorList>
            <person name="Eastman K.E."/>
            <person name="Pendleton A.L."/>
            <person name="Shaikh M.A."/>
            <person name="Suttiyut T."/>
            <person name="Ogas R."/>
            <person name="Tomko P."/>
            <person name="Gavelis G."/>
            <person name="Widhalm J.R."/>
            <person name="Wisecaver J.H."/>
        </authorList>
    </citation>
    <scope>NUCLEOTIDE SEQUENCE</scope>
    <source>
        <strain evidence="1">ECLA1</strain>
    </source>
</reference>
<keyword evidence="2" id="KW-1185">Reference proteome</keyword>
<gene>
    <name evidence="1" type="ORF">RRG08_009781</name>
</gene>
<accession>A0AAE1DK95</accession>